<feature type="compositionally biased region" description="Low complexity" evidence="1">
    <location>
        <begin position="156"/>
        <end position="177"/>
    </location>
</feature>
<gene>
    <name evidence="4" type="ORF">CM83_76197</name>
    <name evidence="2" type="ORF">CM83_76198</name>
    <name evidence="3" type="ORF">CM83_76199</name>
</gene>
<feature type="region of interest" description="Disordered" evidence="1">
    <location>
        <begin position="1"/>
        <end position="101"/>
    </location>
</feature>
<dbReference type="EMBL" id="GBHO01019143">
    <property type="protein sequence ID" value="JAG24461.1"/>
    <property type="molecule type" value="Transcribed_RNA"/>
</dbReference>
<name>A0A0A9XX37_LYGHE</name>
<organism evidence="4">
    <name type="scientific">Lygus hesperus</name>
    <name type="common">Western plant bug</name>
    <dbReference type="NCBI Taxonomy" id="30085"/>
    <lineage>
        <taxon>Eukaryota</taxon>
        <taxon>Metazoa</taxon>
        <taxon>Ecdysozoa</taxon>
        <taxon>Arthropoda</taxon>
        <taxon>Hexapoda</taxon>
        <taxon>Insecta</taxon>
        <taxon>Pterygota</taxon>
        <taxon>Neoptera</taxon>
        <taxon>Paraneoptera</taxon>
        <taxon>Hemiptera</taxon>
        <taxon>Heteroptera</taxon>
        <taxon>Panheteroptera</taxon>
        <taxon>Cimicomorpha</taxon>
        <taxon>Miridae</taxon>
        <taxon>Mirini</taxon>
        <taxon>Lygus</taxon>
    </lineage>
</organism>
<feature type="region of interest" description="Disordered" evidence="1">
    <location>
        <begin position="156"/>
        <end position="191"/>
    </location>
</feature>
<dbReference type="EMBL" id="GBHO01019140">
    <property type="protein sequence ID" value="JAG24464.1"/>
    <property type="molecule type" value="Transcribed_RNA"/>
</dbReference>
<feature type="compositionally biased region" description="Basic and acidic residues" evidence="1">
    <location>
        <begin position="42"/>
        <end position="54"/>
    </location>
</feature>
<feature type="compositionally biased region" description="Low complexity" evidence="1">
    <location>
        <begin position="71"/>
        <end position="83"/>
    </location>
</feature>
<protein>
    <submittedName>
        <fullName evidence="4">Uncharacterized protein</fullName>
    </submittedName>
</protein>
<reference evidence="4" key="2">
    <citation type="submission" date="2014-07" db="EMBL/GenBank/DDBJ databases">
        <authorList>
            <person name="Hull J."/>
        </authorList>
    </citation>
    <scope>NUCLEOTIDE SEQUENCE</scope>
</reference>
<accession>A0A0A9XX37</accession>
<dbReference type="EMBL" id="GBHO01019142">
    <property type="protein sequence ID" value="JAG24462.1"/>
    <property type="molecule type" value="Transcribed_RNA"/>
</dbReference>
<evidence type="ECO:0000313" key="3">
    <source>
        <dbReference type="EMBL" id="JAG24462.1"/>
    </source>
</evidence>
<evidence type="ECO:0000256" key="1">
    <source>
        <dbReference type="SAM" id="MobiDB-lite"/>
    </source>
</evidence>
<sequence length="461" mass="50620">MSPPRKKSTKPPGKLKMGLKNSKKAKDSANSAHPVSSSSSSDENRDSKEQKKYNEIMYTSCFPIAPEDDTTSASDASHTESSSGYLLSEDESDGEGLSMLTSQLSLQQSSCCFNNTESVNMLDESESSPILQSTSGVSSIAPSLVEFQSTDRDSVSGESYVGSISGSSSESDVNSNEELCEENSESDSEASILPGETIILKKKETAVLSVPNGSVSLPKAPVLSFYVPRETLPPKTSCAIKQSLTPFQRINLTSKSQLASNIIAKENISQLKKLQKVWDSITDLTKVSQWKALKNLRQPVLICLKLVELRYSFVKVVTRVSDFNSCSALFYILGDVSLSKFEYHKTEVMMQVATPHFMKTLLSVVESFHAHRPNKSELTNFVENLVDIYGDIFLQLDSLATDGLAEDLTKVIESYLKILSTQIDGSFCANHLNQLLSIISSRNSLIRANSCFPFDILREES</sequence>
<evidence type="ECO:0000313" key="4">
    <source>
        <dbReference type="EMBL" id="JAG24464.1"/>
    </source>
</evidence>
<feature type="compositionally biased region" description="Low complexity" evidence="1">
    <location>
        <begin position="28"/>
        <end position="41"/>
    </location>
</feature>
<feature type="non-terminal residue" evidence="4">
    <location>
        <position position="461"/>
    </location>
</feature>
<proteinExistence type="predicted"/>
<feature type="compositionally biased region" description="Acidic residues" evidence="1">
    <location>
        <begin position="178"/>
        <end position="188"/>
    </location>
</feature>
<evidence type="ECO:0000313" key="2">
    <source>
        <dbReference type="EMBL" id="JAG24461.1"/>
    </source>
</evidence>
<reference evidence="4" key="1">
    <citation type="journal article" date="2014" name="PLoS ONE">
        <title>Transcriptome-Based Identification of ABC Transporters in the Western Tarnished Plant Bug Lygus hesperus.</title>
        <authorList>
            <person name="Hull J.J."/>
            <person name="Chaney K."/>
            <person name="Geib S.M."/>
            <person name="Fabrick J.A."/>
            <person name="Brent C.S."/>
            <person name="Walsh D."/>
            <person name="Lavine L.C."/>
        </authorList>
    </citation>
    <scope>NUCLEOTIDE SEQUENCE</scope>
</reference>
<dbReference type="AlphaFoldDB" id="A0A0A9XX37"/>